<dbReference type="SUPFAM" id="SSF103473">
    <property type="entry name" value="MFS general substrate transporter"/>
    <property type="match status" value="1"/>
</dbReference>
<dbReference type="PANTHER" id="PTHR23502">
    <property type="entry name" value="MAJOR FACILITATOR SUPERFAMILY"/>
    <property type="match status" value="1"/>
</dbReference>
<evidence type="ECO:0000259" key="10">
    <source>
        <dbReference type="PROSITE" id="PS50850"/>
    </source>
</evidence>
<dbReference type="CDD" id="cd17320">
    <property type="entry name" value="MFS_MdfA_MDR_like"/>
    <property type="match status" value="1"/>
</dbReference>
<feature type="transmembrane region" description="Helical" evidence="8">
    <location>
        <begin position="253"/>
        <end position="274"/>
    </location>
</feature>
<keyword evidence="8" id="KW-0997">Cell inner membrane</keyword>
<evidence type="ECO:0000256" key="5">
    <source>
        <dbReference type="ARBA" id="ARBA00022692"/>
    </source>
</evidence>
<feature type="transmembrane region" description="Helical" evidence="8">
    <location>
        <begin position="166"/>
        <end position="184"/>
    </location>
</feature>
<sequence>MTNARATPAIGPSLQAGAPAGEAVASSGARPEPRPLRHGLRLLAVLGTLLAFASISTDLYLPALPGMGIALGAGQSLLELTISSYLIGFGAGQLFWGPIGDRYGRRGPVAVGLLVFVVGAAGCALATSAPQLIGWRVVQALGASAGVVLARAMVRDLYDRDRAARMLSILMTVMAIAPLLGPSLGGQILRVAPWQAIFWTLVAIGLTTFASLFTLPETLPPERRDTTPLRRAVAGYGPLLGDRRLLGYAGACGFYYAGIFASVAGTPFAYIGYYKLSPQLYGALFAAGTIGLMIANVVNSRLVTRFGSDRLLRLGTIGAALTGGVVALVSTTDWGGLFGLAASLIVFGAMNGFIVANAIAGALSSFPTRAGAVSALVGAIQYGSGMIGSAVAGAFADGTPGPMGWVIALSGIGSLLSLTLAGRRRGAPL</sequence>
<evidence type="ECO:0000256" key="6">
    <source>
        <dbReference type="ARBA" id="ARBA00022989"/>
    </source>
</evidence>
<dbReference type="InterPro" id="IPR011701">
    <property type="entry name" value="MFS"/>
</dbReference>
<evidence type="ECO:0000256" key="2">
    <source>
        <dbReference type="ARBA" id="ARBA00006236"/>
    </source>
</evidence>
<dbReference type="NCBIfam" id="TIGR00710">
    <property type="entry name" value="efflux_Bcr_CflA"/>
    <property type="match status" value="1"/>
</dbReference>
<keyword evidence="3 8" id="KW-0813">Transport</keyword>
<reference evidence="11 12" key="1">
    <citation type="submission" date="2023-07" db="EMBL/GenBank/DDBJ databases">
        <title>Genomic Encyclopedia of Type Strains, Phase IV (KMG-IV): sequencing the most valuable type-strain genomes for metagenomic binning, comparative biology and taxonomic classification.</title>
        <authorList>
            <person name="Goeker M."/>
        </authorList>
    </citation>
    <scope>NUCLEOTIDE SEQUENCE [LARGE SCALE GENOMIC DNA]</scope>
    <source>
        <strain evidence="11 12">DSM 19619</strain>
    </source>
</reference>
<evidence type="ECO:0000313" key="12">
    <source>
        <dbReference type="Proteomes" id="UP001242480"/>
    </source>
</evidence>
<dbReference type="InterPro" id="IPR004812">
    <property type="entry name" value="Efflux_drug-R_Bcr/CmlA"/>
</dbReference>
<keyword evidence="5 8" id="KW-0812">Transmembrane</keyword>
<keyword evidence="4" id="KW-1003">Cell membrane</keyword>
<keyword evidence="6 8" id="KW-1133">Transmembrane helix</keyword>
<dbReference type="Proteomes" id="UP001242480">
    <property type="component" value="Unassembled WGS sequence"/>
</dbReference>
<feature type="domain" description="Major facilitator superfamily (MFS) profile" evidence="10">
    <location>
        <begin position="40"/>
        <end position="425"/>
    </location>
</feature>
<evidence type="ECO:0000256" key="1">
    <source>
        <dbReference type="ARBA" id="ARBA00004651"/>
    </source>
</evidence>
<evidence type="ECO:0000256" key="9">
    <source>
        <dbReference type="SAM" id="MobiDB-lite"/>
    </source>
</evidence>
<comment type="caution">
    <text evidence="11">The sequence shown here is derived from an EMBL/GenBank/DDBJ whole genome shotgun (WGS) entry which is preliminary data.</text>
</comment>
<feature type="transmembrane region" description="Helical" evidence="8">
    <location>
        <begin position="133"/>
        <end position="154"/>
    </location>
</feature>
<organism evidence="11 12">
    <name type="scientific">Labrys wisconsinensis</name>
    <dbReference type="NCBI Taxonomy" id="425677"/>
    <lineage>
        <taxon>Bacteria</taxon>
        <taxon>Pseudomonadati</taxon>
        <taxon>Pseudomonadota</taxon>
        <taxon>Alphaproteobacteria</taxon>
        <taxon>Hyphomicrobiales</taxon>
        <taxon>Xanthobacteraceae</taxon>
        <taxon>Labrys</taxon>
    </lineage>
</organism>
<dbReference type="Gene3D" id="1.20.1720.10">
    <property type="entry name" value="Multidrug resistance protein D"/>
    <property type="match status" value="1"/>
</dbReference>
<dbReference type="RefSeq" id="WP_307273463.1">
    <property type="nucleotide sequence ID" value="NZ_JAUSVX010000005.1"/>
</dbReference>
<feature type="transmembrane region" description="Helical" evidence="8">
    <location>
        <begin position="108"/>
        <end position="127"/>
    </location>
</feature>
<dbReference type="EMBL" id="JAUSVX010000005">
    <property type="protein sequence ID" value="MDQ0470042.1"/>
    <property type="molecule type" value="Genomic_DNA"/>
</dbReference>
<evidence type="ECO:0000256" key="7">
    <source>
        <dbReference type="ARBA" id="ARBA00023136"/>
    </source>
</evidence>
<dbReference type="InterPro" id="IPR020846">
    <property type="entry name" value="MFS_dom"/>
</dbReference>
<keyword evidence="7 8" id="KW-0472">Membrane</keyword>
<feature type="transmembrane region" description="Helical" evidence="8">
    <location>
        <begin position="372"/>
        <end position="396"/>
    </location>
</feature>
<feature type="region of interest" description="Disordered" evidence="9">
    <location>
        <begin position="1"/>
        <end position="32"/>
    </location>
</feature>
<feature type="transmembrane region" description="Helical" evidence="8">
    <location>
        <begin position="77"/>
        <end position="96"/>
    </location>
</feature>
<evidence type="ECO:0000313" key="11">
    <source>
        <dbReference type="EMBL" id="MDQ0470042.1"/>
    </source>
</evidence>
<dbReference type="PRINTS" id="PR01036">
    <property type="entry name" value="TCRTETB"/>
</dbReference>
<evidence type="ECO:0000256" key="4">
    <source>
        <dbReference type="ARBA" id="ARBA00022475"/>
    </source>
</evidence>
<dbReference type="InterPro" id="IPR036259">
    <property type="entry name" value="MFS_trans_sf"/>
</dbReference>
<gene>
    <name evidence="11" type="ORF">QO011_003058</name>
</gene>
<evidence type="ECO:0000256" key="3">
    <source>
        <dbReference type="ARBA" id="ARBA00022448"/>
    </source>
</evidence>
<dbReference type="PROSITE" id="PS50850">
    <property type="entry name" value="MFS"/>
    <property type="match status" value="1"/>
</dbReference>
<keyword evidence="12" id="KW-1185">Reference proteome</keyword>
<accession>A0ABU0JA27</accession>
<feature type="transmembrane region" description="Helical" evidence="8">
    <location>
        <begin position="402"/>
        <end position="421"/>
    </location>
</feature>
<comment type="subcellular location">
    <subcellularLocation>
        <location evidence="8">Cell inner membrane</location>
        <topology evidence="8">Multi-pass membrane protein</topology>
    </subcellularLocation>
    <subcellularLocation>
        <location evidence="1">Cell membrane</location>
        <topology evidence="1">Multi-pass membrane protein</topology>
    </subcellularLocation>
</comment>
<protein>
    <recommendedName>
        <fullName evidence="8">Bcr/CflA family efflux transporter</fullName>
    </recommendedName>
</protein>
<dbReference type="PANTHER" id="PTHR23502:SF132">
    <property type="entry name" value="POLYAMINE TRANSPORTER 2-RELATED"/>
    <property type="match status" value="1"/>
</dbReference>
<feature type="transmembrane region" description="Helical" evidence="8">
    <location>
        <begin position="196"/>
        <end position="215"/>
    </location>
</feature>
<feature type="transmembrane region" description="Helical" evidence="8">
    <location>
        <begin position="40"/>
        <end position="57"/>
    </location>
</feature>
<feature type="transmembrane region" description="Helical" evidence="8">
    <location>
        <begin position="311"/>
        <end position="331"/>
    </location>
</feature>
<comment type="similarity">
    <text evidence="2 8">Belongs to the major facilitator superfamily. Bcr/CmlA family.</text>
</comment>
<feature type="transmembrane region" description="Helical" evidence="8">
    <location>
        <begin position="280"/>
        <end position="299"/>
    </location>
</feature>
<proteinExistence type="inferred from homology"/>
<dbReference type="Pfam" id="PF07690">
    <property type="entry name" value="MFS_1"/>
    <property type="match status" value="1"/>
</dbReference>
<evidence type="ECO:0000256" key="8">
    <source>
        <dbReference type="RuleBase" id="RU365088"/>
    </source>
</evidence>
<feature type="transmembrane region" description="Helical" evidence="8">
    <location>
        <begin position="337"/>
        <end position="360"/>
    </location>
</feature>
<name>A0ABU0JA27_9HYPH</name>